<feature type="region of interest" description="Disordered" evidence="6">
    <location>
        <begin position="1"/>
        <end position="35"/>
    </location>
</feature>
<reference evidence="7 8" key="1">
    <citation type="submission" date="2019-02" db="EMBL/GenBank/DDBJ databases">
        <authorList>
            <person name="Khodamoradi S."/>
            <person name="Hahnke R.L."/>
            <person name="Kaempfer P."/>
            <person name="Schumann P."/>
            <person name="Rohde M."/>
            <person name="Steinert M."/>
            <person name="Luzhetskyy A."/>
            <person name="Wink J."/>
            <person name="Ruckert C."/>
        </authorList>
    </citation>
    <scope>NUCLEOTIDE SEQUENCE [LARGE SCALE GENOMIC DNA]</scope>
    <source>
        <strain evidence="7 8">M2</strain>
    </source>
</reference>
<dbReference type="Gene3D" id="3.40.50.150">
    <property type="entry name" value="Vaccinia Virus protein VP39"/>
    <property type="match status" value="1"/>
</dbReference>
<evidence type="ECO:0000256" key="5">
    <source>
        <dbReference type="ARBA" id="ARBA00023098"/>
    </source>
</evidence>
<keyword evidence="3 7" id="KW-0808">Transferase</keyword>
<dbReference type="PIRSF" id="PIRSF003085">
    <property type="entry name" value="CMAS"/>
    <property type="match status" value="1"/>
</dbReference>
<dbReference type="CDD" id="cd02440">
    <property type="entry name" value="AdoMet_MTases"/>
    <property type="match status" value="1"/>
</dbReference>
<proteinExistence type="inferred from homology"/>
<dbReference type="OrthoDB" id="9782855at2"/>
<evidence type="ECO:0000256" key="1">
    <source>
        <dbReference type="ARBA" id="ARBA00010815"/>
    </source>
</evidence>
<keyword evidence="2 7" id="KW-0489">Methyltransferase</keyword>
<evidence type="ECO:0000256" key="2">
    <source>
        <dbReference type="ARBA" id="ARBA00022603"/>
    </source>
</evidence>
<comment type="similarity">
    <text evidence="1">Belongs to the CFA/CMAS family.</text>
</comment>
<dbReference type="InterPro" id="IPR003333">
    <property type="entry name" value="CMAS"/>
</dbReference>
<dbReference type="Pfam" id="PF02353">
    <property type="entry name" value="CMAS"/>
    <property type="match status" value="1"/>
</dbReference>
<dbReference type="EMBL" id="CP036455">
    <property type="protein sequence ID" value="QBI53095.1"/>
    <property type="molecule type" value="Genomic_DNA"/>
</dbReference>
<dbReference type="KEGG" id="strr:EKD16_06485"/>
<dbReference type="GO" id="GO:0008610">
    <property type="term" value="P:lipid biosynthetic process"/>
    <property type="evidence" value="ECO:0007669"/>
    <property type="project" value="InterPro"/>
</dbReference>
<dbReference type="SUPFAM" id="SSF53335">
    <property type="entry name" value="S-adenosyl-L-methionine-dependent methyltransferases"/>
    <property type="match status" value="1"/>
</dbReference>
<keyword evidence="4" id="KW-0949">S-adenosyl-L-methionine</keyword>
<evidence type="ECO:0000256" key="4">
    <source>
        <dbReference type="ARBA" id="ARBA00022691"/>
    </source>
</evidence>
<keyword evidence="5" id="KW-0443">Lipid metabolism</keyword>
<evidence type="ECO:0000313" key="7">
    <source>
        <dbReference type="EMBL" id="QBI53095.1"/>
    </source>
</evidence>
<evidence type="ECO:0000313" key="8">
    <source>
        <dbReference type="Proteomes" id="UP000292235"/>
    </source>
</evidence>
<dbReference type="PANTHER" id="PTHR43667">
    <property type="entry name" value="CYCLOPROPANE-FATTY-ACYL-PHOSPHOLIPID SYNTHASE"/>
    <property type="match status" value="1"/>
</dbReference>
<evidence type="ECO:0000256" key="3">
    <source>
        <dbReference type="ARBA" id="ARBA00022679"/>
    </source>
</evidence>
<keyword evidence="8" id="KW-1185">Reference proteome</keyword>
<evidence type="ECO:0000256" key="6">
    <source>
        <dbReference type="SAM" id="MobiDB-lite"/>
    </source>
</evidence>
<dbReference type="AlphaFoldDB" id="A0A4P6PY65"/>
<gene>
    <name evidence="7" type="primary">cfa2</name>
    <name evidence="7" type="ORF">EKD16_06485</name>
</gene>
<protein>
    <submittedName>
        <fullName evidence="7">Cyclopropane-fatty-acyl-phospholipid synthase</fullName>
        <ecNumber evidence="7">2.1.1.79</ecNumber>
    </submittedName>
</protein>
<dbReference type="PANTHER" id="PTHR43667:SF1">
    <property type="entry name" value="CYCLOPROPANE-FATTY-ACYL-PHOSPHOLIPID SYNTHASE"/>
    <property type="match status" value="1"/>
</dbReference>
<dbReference type="EC" id="2.1.1.79" evidence="7"/>
<organism evidence="7 8">
    <name type="scientific">Streptomonospora litoralis</name>
    <dbReference type="NCBI Taxonomy" id="2498135"/>
    <lineage>
        <taxon>Bacteria</taxon>
        <taxon>Bacillati</taxon>
        <taxon>Actinomycetota</taxon>
        <taxon>Actinomycetes</taxon>
        <taxon>Streptosporangiales</taxon>
        <taxon>Nocardiopsidaceae</taxon>
        <taxon>Streptomonospora</taxon>
    </lineage>
</organism>
<dbReference type="GO" id="GO:0008825">
    <property type="term" value="F:cyclopropane-fatty-acyl-phospholipid synthase activity"/>
    <property type="evidence" value="ECO:0007669"/>
    <property type="project" value="UniProtKB-EC"/>
</dbReference>
<accession>A0A4P6PY65</accession>
<name>A0A4P6PY65_9ACTN</name>
<dbReference type="GO" id="GO:0032259">
    <property type="term" value="P:methylation"/>
    <property type="evidence" value="ECO:0007669"/>
    <property type="project" value="UniProtKB-KW"/>
</dbReference>
<dbReference type="RefSeq" id="WP_131097521.1">
    <property type="nucleotide sequence ID" value="NZ_CP036455.1"/>
</dbReference>
<dbReference type="InterPro" id="IPR050723">
    <property type="entry name" value="CFA/CMAS"/>
</dbReference>
<dbReference type="Proteomes" id="UP000292235">
    <property type="component" value="Chromosome"/>
</dbReference>
<sequence>MTTVPTDPATAEAPESPQSAARPGTGAQHAATGPRGAAHMLVPALDGLFAGGLPVRVRAWDGSEAGPRDAVTVVLNRPEGLRRILARPGELGLARAYVSGDVDVAGDLADGLRRVYGGRRDRGAFRPTPAALARAARVALALQAVGPPPPPPASEARLRGRRHTLRRDAAAVSHHYDAGNDLYRLLLDPSMAYSCAYWEGPDATLAEAQDAKLELICTKLALRPGSRLLDVGCGWGSLALYAAERHGARVTAVTLSAQQAEFVRRRVAERGLGDLVTVHLGDYREIGEGAFDAVAAVEMGEHVGRREYRAFAARLRSLLAPQARLLVQQMSRRGRYRGGGPFIESYIAPDMHMRPVGETVACLEGAGLEVRDVHALREHYVHTARAWSAELERRWAEAVELAGEGTARVWRLYLAGGALSFEEGRMGVDQILAVRPDASGGSGMPASRRERVLGG</sequence>
<dbReference type="InterPro" id="IPR029063">
    <property type="entry name" value="SAM-dependent_MTases_sf"/>
</dbReference>